<dbReference type="Proteomes" id="UP000317421">
    <property type="component" value="Unassembled WGS sequence"/>
</dbReference>
<dbReference type="SUPFAM" id="SSF63446">
    <property type="entry name" value="Type I dockerin domain"/>
    <property type="match status" value="1"/>
</dbReference>
<dbReference type="InterPro" id="IPR002105">
    <property type="entry name" value="Dockerin_1_rpt"/>
</dbReference>
<comment type="caution">
    <text evidence="2">The sequence shown here is derived from an EMBL/GenBank/DDBJ whole genome shotgun (WGS) entry which is preliminary data.</text>
</comment>
<dbReference type="InterPro" id="IPR019198">
    <property type="entry name" value="Beta_propeller_containing"/>
</dbReference>
<dbReference type="Pfam" id="PF00404">
    <property type="entry name" value="Dockerin_1"/>
    <property type="match status" value="1"/>
</dbReference>
<dbReference type="InterPro" id="IPR036439">
    <property type="entry name" value="Dockerin_dom_sf"/>
</dbReference>
<accession>A0A5C6A9C1</accession>
<proteinExistence type="predicted"/>
<dbReference type="Pfam" id="PF09826">
    <property type="entry name" value="Beta_propel"/>
    <property type="match status" value="1"/>
</dbReference>
<feature type="region of interest" description="Disordered" evidence="1">
    <location>
        <begin position="1601"/>
        <end position="1683"/>
    </location>
</feature>
<dbReference type="RefSeq" id="WP_146445829.1">
    <property type="nucleotide sequence ID" value="NZ_SJPR01000004.1"/>
</dbReference>
<evidence type="ECO:0000313" key="2">
    <source>
        <dbReference type="EMBL" id="TWT96036.1"/>
    </source>
</evidence>
<gene>
    <name evidence="2" type="ORF">Pla108_31170</name>
</gene>
<protein>
    <submittedName>
        <fullName evidence="2">Beta propeller domain protein</fullName>
    </submittedName>
</protein>
<feature type="compositionally biased region" description="Basic and acidic residues" evidence="1">
    <location>
        <begin position="1674"/>
        <end position="1683"/>
    </location>
</feature>
<evidence type="ECO:0000256" key="1">
    <source>
        <dbReference type="SAM" id="MobiDB-lite"/>
    </source>
</evidence>
<keyword evidence="3" id="KW-1185">Reference proteome</keyword>
<sequence length="1683" mass="180469">MKKNWRRAAVEQRKKRRGLGLEKLESRLAFDVQGATLGDDVFSTSENGPQVELDVLANDLFDADYVGGRLITSVSFGSEGGRLEIAPDGSRLRYTPPADFDGVETFDYAVDGAHTATVRVNITSPLGDDTYNVLPTGQSVLLPVLENDPFWTGYGGARRITSVSVGSLGGLIEVADDGKSIRYTAPLDAVKSETFIYVIDDLYSATVTIEIPDPLEPDRYELIQHDPATRLDVLANDPFWTGYTGERRITNVVAGRSEGAVVIAPDGKSLIYTPDTAKTSSGWYDTVTYVVDGLYEERATVIVYRPVVDDTFDVDENSTGFVYNVTENDRFRNAGGSYRDVVDFVTAVTQPDSGGTVAISDDGRGVVYSPAPGFSGVDTFTYLADGKHEATVRVNVTQPVRDDQFGALYQDTPDQALAVLANDFLGNGYAGAKIITSFGATENGGTLRIGSDGKTLFYTPAAGYTGPDRFEYTVDGALTATAELTVHALAVNDSETIRYYTLGQSFVVDLLANDKFQFGYQGAGQVTAVELVTGSADFTYTASGRLSITPHSPWVSIRYTVDGKYEAMLSFSVPRQTTGDAFVFDQNSGEHALSVLTNDFKNYRQSYSGPRKVTAVSASTNGGGVSIDSDGRTVLYTPPADFYGRDTFTYTVDDVWTETVVVNVIRRVRDDKFRVDAADGAQTLPVLVNDLFGANYSGVGQITGVTAAASGASLSIGPDGQSIVYTPAPGFTGVDSFGYTVDGVLKATVQVVVDTGAPGSAETFAGVDDYFDFLLAGALERYGNAFGAAAWNTVYLNSTGVLFAYDSDSLTATRSHSETNVQVAGVDEGDVVEFDSDYSYVLTDSGVAILDAWPADELSVVSNIDVTGRPVAEFLYGDRLTVISEIGNQNPYLLNYPRGVVVSDFADSFSDSFGWPGYPATPSQTVITVIDVSDRHAPQVVQSTTLDGRYVDSRSIDGQVYAIVSNTPTSPFDLRVIDEDDDPQTTNRYETQEEFVARVSANRGASVEAALPSYTTSGADGETVRTGLLNTPDTVHRPLVDGANTLISIVSIDATSDTPGLTDTTAVYSTGAGTIYATRDSLYVLDSESSAEDGQSTRIAKFNWDPASGGVDFATSATVPGTIVNQFAVDETDGLLRIATTVTNTGSGNWSGRDENLLFVLREDDGVMEAVGSVKNWALDEDIRSVRFLGDRAFVTTFRTVDPLFALDLSDPSRPEAVGHVTLPGFSSYMHLVDENHLLTVGMNTPTGHGGPTQVSLFDISDLLQPLRIGEYTFPRFTTSEAQVDHHAFGYFDEHGLLAIPVAGTSIERVDLDGDGYNETREVVHSNELAIFTIDITAAVPADRLQFTAAIEHDATVQRSGYIGDKLYSIGRDAVKVVDVANPGVVIASAELPAAHIPDFDLTNFTSADLVLVAAPTLPTPIDVSTGDRRRQTLSAAREHLAARLGVAEGEPLLVTVERTPTAPGGGDTAVFQVAGVAYLYRIGANGRFEPATPAYAIDPNSEVWNAVRAPSIGPSTATRGDFNGDGLVNDDDAEVWRNAYGDWSLTQPLDADANQDGVVDTADYSIWRDHVPASEPTVVDPDQGREVAPRERAFADLRAPFQPATRHPLAAQTRVSRPRLSTGTVPTRPALLLLSAADQGGRSTPQRDGEDYSLGRQPSNDETEESSGAIGTDPRRILEPTF</sequence>
<evidence type="ECO:0000313" key="3">
    <source>
        <dbReference type="Proteomes" id="UP000317421"/>
    </source>
</evidence>
<dbReference type="Pfam" id="PF17963">
    <property type="entry name" value="Big_9"/>
    <property type="match status" value="5"/>
</dbReference>
<dbReference type="Gene3D" id="1.10.1330.10">
    <property type="entry name" value="Dockerin domain"/>
    <property type="match status" value="1"/>
</dbReference>
<dbReference type="GO" id="GO:0004553">
    <property type="term" value="F:hydrolase activity, hydrolyzing O-glycosyl compounds"/>
    <property type="evidence" value="ECO:0007669"/>
    <property type="project" value="InterPro"/>
</dbReference>
<organism evidence="2 3">
    <name type="scientific">Botrimarina colliarenosi</name>
    <dbReference type="NCBI Taxonomy" id="2528001"/>
    <lineage>
        <taxon>Bacteria</taxon>
        <taxon>Pseudomonadati</taxon>
        <taxon>Planctomycetota</taxon>
        <taxon>Planctomycetia</taxon>
        <taxon>Pirellulales</taxon>
        <taxon>Lacipirellulaceae</taxon>
        <taxon>Botrimarina</taxon>
    </lineage>
</organism>
<name>A0A5C6A9C1_9BACT</name>
<dbReference type="GO" id="GO:0000272">
    <property type="term" value="P:polysaccharide catabolic process"/>
    <property type="evidence" value="ECO:0007669"/>
    <property type="project" value="InterPro"/>
</dbReference>
<dbReference type="EMBL" id="SJPR01000004">
    <property type="protein sequence ID" value="TWT96036.1"/>
    <property type="molecule type" value="Genomic_DNA"/>
</dbReference>
<dbReference type="OrthoDB" id="9778998at2"/>
<reference evidence="2 3" key="1">
    <citation type="submission" date="2019-02" db="EMBL/GenBank/DDBJ databases">
        <title>Deep-cultivation of Planctomycetes and their phenomic and genomic characterization uncovers novel biology.</title>
        <authorList>
            <person name="Wiegand S."/>
            <person name="Jogler M."/>
            <person name="Boedeker C."/>
            <person name="Pinto D."/>
            <person name="Vollmers J."/>
            <person name="Rivas-Marin E."/>
            <person name="Kohn T."/>
            <person name="Peeters S.H."/>
            <person name="Heuer A."/>
            <person name="Rast P."/>
            <person name="Oberbeckmann S."/>
            <person name="Bunk B."/>
            <person name="Jeske O."/>
            <person name="Meyerdierks A."/>
            <person name="Storesund J.E."/>
            <person name="Kallscheuer N."/>
            <person name="Luecker S."/>
            <person name="Lage O.M."/>
            <person name="Pohl T."/>
            <person name="Merkel B.J."/>
            <person name="Hornburger P."/>
            <person name="Mueller R.-W."/>
            <person name="Bruemmer F."/>
            <person name="Labrenz M."/>
            <person name="Spormann A.M."/>
            <person name="Op Den Camp H."/>
            <person name="Overmann J."/>
            <person name="Amann R."/>
            <person name="Jetten M.S.M."/>
            <person name="Mascher T."/>
            <person name="Medema M.H."/>
            <person name="Devos D.P."/>
            <person name="Kaster A.-K."/>
            <person name="Ovreas L."/>
            <person name="Rohde M."/>
            <person name="Galperin M.Y."/>
            <person name="Jogler C."/>
        </authorList>
    </citation>
    <scope>NUCLEOTIDE SEQUENCE [LARGE SCALE GENOMIC DNA]</scope>
    <source>
        <strain evidence="2 3">Pla108</strain>
    </source>
</reference>
<feature type="compositionally biased region" description="Polar residues" evidence="1">
    <location>
        <begin position="1614"/>
        <end position="1626"/>
    </location>
</feature>
<dbReference type="Gene3D" id="2.60.40.3440">
    <property type="match status" value="4"/>
</dbReference>